<evidence type="ECO:0000313" key="18">
    <source>
        <dbReference type="EMBL" id="PAP76937.1"/>
    </source>
</evidence>
<keyword evidence="7 9" id="KW-0067">ATP-binding</keyword>
<evidence type="ECO:0000256" key="6">
    <source>
        <dbReference type="ARBA" id="ARBA00022825"/>
    </source>
</evidence>
<dbReference type="InterPro" id="IPR027065">
    <property type="entry name" value="Lon_Prtase"/>
</dbReference>
<dbReference type="Pfam" id="PF05362">
    <property type="entry name" value="Lon_C"/>
    <property type="match status" value="1"/>
</dbReference>
<protein>
    <recommendedName>
        <fullName evidence="9 10">Lon protease</fullName>
        <ecNumber evidence="9 10">3.4.21.53</ecNumber>
    </recommendedName>
    <alternativeName>
        <fullName evidence="9">ATP-dependent protease La</fullName>
    </alternativeName>
</protein>
<dbReference type="SMART" id="SM00382">
    <property type="entry name" value="AAA"/>
    <property type="match status" value="1"/>
</dbReference>
<gene>
    <name evidence="9" type="primary">lon</name>
    <name evidence="18" type="ORF">BSZ37_11090</name>
</gene>
<dbReference type="SUPFAM" id="SSF54211">
    <property type="entry name" value="Ribosomal protein S5 domain 2-like"/>
    <property type="match status" value="1"/>
</dbReference>
<dbReference type="PROSITE" id="PS51786">
    <property type="entry name" value="LON_PROTEOLYTIC"/>
    <property type="match status" value="1"/>
</dbReference>
<keyword evidence="19" id="KW-1185">Reference proteome</keyword>
<dbReference type="InterPro" id="IPR027417">
    <property type="entry name" value="P-loop_NTPase"/>
</dbReference>
<dbReference type="Gene3D" id="1.20.58.1480">
    <property type="match status" value="1"/>
</dbReference>
<evidence type="ECO:0000256" key="7">
    <source>
        <dbReference type="ARBA" id="ARBA00022840"/>
    </source>
</evidence>
<evidence type="ECO:0000256" key="1">
    <source>
        <dbReference type="ARBA" id="ARBA00004496"/>
    </source>
</evidence>
<comment type="subunit">
    <text evidence="9 10">Homohexamer. Organized in a ring with a central cavity.</text>
</comment>
<dbReference type="RefSeq" id="WP_095512366.1">
    <property type="nucleotide sequence ID" value="NZ_MQWD01000001.1"/>
</dbReference>
<dbReference type="Pfam" id="PF00004">
    <property type="entry name" value="AAA"/>
    <property type="match status" value="1"/>
</dbReference>
<dbReference type="OrthoDB" id="9803599at2"/>
<dbReference type="InterPro" id="IPR054594">
    <property type="entry name" value="Lon_lid"/>
</dbReference>
<dbReference type="GO" id="GO:0005737">
    <property type="term" value="C:cytoplasm"/>
    <property type="evidence" value="ECO:0007669"/>
    <property type="project" value="UniProtKB-SubCell"/>
</dbReference>
<dbReference type="SUPFAM" id="SSF88697">
    <property type="entry name" value="PUA domain-like"/>
    <property type="match status" value="1"/>
</dbReference>
<feature type="active site" evidence="9 11">
    <location>
        <position position="752"/>
    </location>
</feature>
<feature type="active site" evidence="9 11">
    <location>
        <position position="709"/>
    </location>
</feature>
<keyword evidence="6 9" id="KW-0720">Serine protease</keyword>
<dbReference type="CDD" id="cd19500">
    <property type="entry name" value="RecA-like_Lon"/>
    <property type="match status" value="1"/>
</dbReference>
<dbReference type="Pfam" id="PF02190">
    <property type="entry name" value="LON_substr_bdg"/>
    <property type="match status" value="1"/>
</dbReference>
<dbReference type="Gene3D" id="3.30.230.10">
    <property type="match status" value="1"/>
</dbReference>
<comment type="subcellular location">
    <subcellularLocation>
        <location evidence="1 9 10">Cytoplasm</location>
    </subcellularLocation>
</comment>
<dbReference type="HAMAP" id="MF_01973">
    <property type="entry name" value="lon_bact"/>
    <property type="match status" value="1"/>
</dbReference>
<dbReference type="SMART" id="SM00464">
    <property type="entry name" value="LON"/>
    <property type="match status" value="1"/>
</dbReference>
<dbReference type="InterPro" id="IPR003593">
    <property type="entry name" value="AAA+_ATPase"/>
</dbReference>
<dbReference type="Gene3D" id="3.40.50.300">
    <property type="entry name" value="P-loop containing nucleotide triphosphate hydrolases"/>
    <property type="match status" value="1"/>
</dbReference>
<sequence length="853" mass="94344">MRPTLHLVQDDPEQTIPLLTPDEEREMHTSSIPETLPILTLRNTVLYPGVVLPITVGRDASLQLVKDAYAGDRLVGVVAQKRAEVETPGPDDLYRVGAAATILKLIKMPDGSVSIVIQGKRRIEVEEYEQLDPYLTARVRAVDEDDPEEVDPVELDARVRSIKELAVQIVNLSPNLPSEAAYAIQNIESPSFLVHFIASNLQIDVEKKQDLLETRPLLDRSQLVLDYLEQEVRVLEISEEIRSKVKTDVDQQQREFFLRQQLKAIQDELGETEGSSRDADELRDKLDEKRGELPEEVIEALEKELTKLARTNPASPEYGVVRNYAETILDLPWGHTSEDKLDIARAEDVLNEDHYGLDDVKKRILEYLAVLKLKGDMKAPILLFYGPPGVGKTSLGKSIARALGREFHRISLGGVRDEAEIRGHRRTYIGALPGRIIQGLKRTGTSNPVFMLDEVDKLGTDFRGDPASALLEVLDPEQNDSFNDHYLELDYDLSKVLFIATANYLETIPPPLRDRMETIEINGYTPSEKLAIAKRYLVPRQSERNGLKEDQFSITDDALLLLVEGYTRESGVRQLERTIGSVVRSVAKTVALDEADRGDITADDVPDILGGRKYFNDVAERTEVPGVATGLAWTPVGGDILFIEASVSRGTGKMTLTGKLGDVMRESAQAAQSWVRANADDLGIPADAFRYWDLHVHVPAGAIPKDGPSAGVAMTAALTSIYTRRRVRHDVAMTGEITLRGLVLPVGGIKEKVLAARRAGISCVVLPEKNKTDVDEIKDEAVEGLDVTYVKRIPEALDLLLENEAVEDPAELFTISDREKQLAGPPSNGSPVVVSDGDPEPTPPGEPVMNRAR</sequence>
<evidence type="ECO:0000256" key="13">
    <source>
        <dbReference type="PROSITE-ProRule" id="PRU01122"/>
    </source>
</evidence>
<evidence type="ECO:0000256" key="11">
    <source>
        <dbReference type="PIRSR" id="PIRSR001174-1"/>
    </source>
</evidence>
<dbReference type="Proteomes" id="UP000216339">
    <property type="component" value="Unassembled WGS sequence"/>
</dbReference>
<dbReference type="InterPro" id="IPR014721">
    <property type="entry name" value="Ribsml_uS5_D2-typ_fold_subgr"/>
</dbReference>
<dbReference type="InterPro" id="IPR046336">
    <property type="entry name" value="Lon_prtase_N_sf"/>
</dbReference>
<dbReference type="InterPro" id="IPR008269">
    <property type="entry name" value="Lon_proteolytic"/>
</dbReference>
<dbReference type="GO" id="GO:0006515">
    <property type="term" value="P:protein quality control for misfolded or incompletely synthesized proteins"/>
    <property type="evidence" value="ECO:0007669"/>
    <property type="project" value="UniProtKB-UniRule"/>
</dbReference>
<dbReference type="AlphaFoldDB" id="A0A271J0U6"/>
<evidence type="ECO:0000256" key="3">
    <source>
        <dbReference type="ARBA" id="ARBA00022670"/>
    </source>
</evidence>
<name>A0A271J0U6_9BACT</name>
<dbReference type="PIRSF" id="PIRSF001174">
    <property type="entry name" value="Lon_proteas"/>
    <property type="match status" value="1"/>
</dbReference>
<evidence type="ECO:0000313" key="19">
    <source>
        <dbReference type="Proteomes" id="UP000216339"/>
    </source>
</evidence>
<evidence type="ECO:0000259" key="17">
    <source>
        <dbReference type="PROSITE" id="PS51787"/>
    </source>
</evidence>
<feature type="domain" description="Lon proteolytic" evidence="16">
    <location>
        <begin position="622"/>
        <end position="803"/>
    </location>
</feature>
<dbReference type="FunFam" id="3.40.50.300:FF:000382">
    <property type="entry name" value="Lon protease homolog 2, peroxisomal"/>
    <property type="match status" value="1"/>
</dbReference>
<dbReference type="Gene3D" id="1.20.5.5270">
    <property type="match status" value="1"/>
</dbReference>
<dbReference type="PANTHER" id="PTHR10046">
    <property type="entry name" value="ATP DEPENDENT LON PROTEASE FAMILY MEMBER"/>
    <property type="match status" value="1"/>
</dbReference>
<dbReference type="Gene3D" id="2.30.130.40">
    <property type="entry name" value="LON domain-like"/>
    <property type="match status" value="1"/>
</dbReference>
<dbReference type="GO" id="GO:0004252">
    <property type="term" value="F:serine-type endopeptidase activity"/>
    <property type="evidence" value="ECO:0007669"/>
    <property type="project" value="UniProtKB-UniRule"/>
</dbReference>
<dbReference type="InterPro" id="IPR004815">
    <property type="entry name" value="Lon_bac/euk-typ"/>
</dbReference>
<evidence type="ECO:0000256" key="4">
    <source>
        <dbReference type="ARBA" id="ARBA00022741"/>
    </source>
</evidence>
<accession>A0A271J0U6</accession>
<dbReference type="PROSITE" id="PS51787">
    <property type="entry name" value="LON_N"/>
    <property type="match status" value="1"/>
</dbReference>
<dbReference type="PROSITE" id="PS01046">
    <property type="entry name" value="LON_SER"/>
    <property type="match status" value="1"/>
</dbReference>
<evidence type="ECO:0000256" key="15">
    <source>
        <dbReference type="SAM" id="MobiDB-lite"/>
    </source>
</evidence>
<evidence type="ECO:0000256" key="2">
    <source>
        <dbReference type="ARBA" id="ARBA00022490"/>
    </source>
</evidence>
<evidence type="ECO:0000256" key="5">
    <source>
        <dbReference type="ARBA" id="ARBA00022801"/>
    </source>
</evidence>
<evidence type="ECO:0000256" key="10">
    <source>
        <dbReference type="PIRNR" id="PIRNR001174"/>
    </source>
</evidence>
<feature type="binding site" evidence="9 12">
    <location>
        <begin position="386"/>
        <end position="393"/>
    </location>
    <ligand>
        <name>ATP</name>
        <dbReference type="ChEBI" id="CHEBI:30616"/>
    </ligand>
</feature>
<evidence type="ECO:0000256" key="12">
    <source>
        <dbReference type="PIRSR" id="PIRSR001174-2"/>
    </source>
</evidence>
<dbReference type="InterPro" id="IPR003111">
    <property type="entry name" value="Lon_prtase_N"/>
</dbReference>
<dbReference type="InterPro" id="IPR020568">
    <property type="entry name" value="Ribosomal_Su5_D2-typ_SF"/>
</dbReference>
<organism evidence="18 19">
    <name type="scientific">Rubrivirga marina</name>
    <dbReference type="NCBI Taxonomy" id="1196024"/>
    <lineage>
        <taxon>Bacteria</taxon>
        <taxon>Pseudomonadati</taxon>
        <taxon>Rhodothermota</taxon>
        <taxon>Rhodothermia</taxon>
        <taxon>Rhodothermales</taxon>
        <taxon>Rubricoccaceae</taxon>
        <taxon>Rubrivirga</taxon>
    </lineage>
</organism>
<comment type="similarity">
    <text evidence="9 10 13 14">Belongs to the peptidase S16 family.</text>
</comment>
<dbReference type="InterPro" id="IPR027543">
    <property type="entry name" value="Lon_bac"/>
</dbReference>
<dbReference type="Pfam" id="PF22667">
    <property type="entry name" value="Lon_lid"/>
    <property type="match status" value="1"/>
</dbReference>
<dbReference type="EC" id="3.4.21.53" evidence="9 10"/>
<dbReference type="InterPro" id="IPR003959">
    <property type="entry name" value="ATPase_AAA_core"/>
</dbReference>
<dbReference type="Gene3D" id="1.10.8.60">
    <property type="match status" value="1"/>
</dbReference>
<keyword evidence="3 9" id="KW-0645">Protease</keyword>
<dbReference type="NCBIfam" id="TIGR00763">
    <property type="entry name" value="lon"/>
    <property type="match status" value="1"/>
</dbReference>
<keyword evidence="8 9" id="KW-0346">Stress response</keyword>
<dbReference type="GO" id="GO:0034605">
    <property type="term" value="P:cellular response to heat"/>
    <property type="evidence" value="ECO:0007669"/>
    <property type="project" value="UniProtKB-UniRule"/>
</dbReference>
<feature type="region of interest" description="Disordered" evidence="15">
    <location>
        <begin position="816"/>
        <end position="853"/>
    </location>
</feature>
<dbReference type="InterPro" id="IPR015947">
    <property type="entry name" value="PUA-like_sf"/>
</dbReference>
<evidence type="ECO:0000259" key="16">
    <source>
        <dbReference type="PROSITE" id="PS51786"/>
    </source>
</evidence>
<feature type="domain" description="Lon N-terminal" evidence="17">
    <location>
        <begin position="36"/>
        <end position="232"/>
    </location>
</feature>
<keyword evidence="5 9" id="KW-0378">Hydrolase</keyword>
<comment type="catalytic activity">
    <reaction evidence="9 10 13">
        <text>Hydrolysis of proteins in presence of ATP.</text>
        <dbReference type="EC" id="3.4.21.53"/>
    </reaction>
</comment>
<dbReference type="GO" id="GO:0016887">
    <property type="term" value="F:ATP hydrolysis activity"/>
    <property type="evidence" value="ECO:0007669"/>
    <property type="project" value="UniProtKB-UniRule"/>
</dbReference>
<reference evidence="18 19" key="1">
    <citation type="submission" date="2016-11" db="EMBL/GenBank/DDBJ databases">
        <title>Study of marine rhodopsin-containing bacteria.</title>
        <authorList>
            <person name="Yoshizawa S."/>
            <person name="Kumagai Y."/>
            <person name="Kogure K."/>
        </authorList>
    </citation>
    <scope>NUCLEOTIDE SEQUENCE [LARGE SCALE GENOMIC DNA]</scope>
    <source>
        <strain evidence="18 19">SAORIC-28</strain>
    </source>
</reference>
<dbReference type="GO" id="GO:0004176">
    <property type="term" value="F:ATP-dependent peptidase activity"/>
    <property type="evidence" value="ECO:0007669"/>
    <property type="project" value="UniProtKB-UniRule"/>
</dbReference>
<keyword evidence="4 9" id="KW-0547">Nucleotide-binding</keyword>
<dbReference type="SUPFAM" id="SSF52540">
    <property type="entry name" value="P-loop containing nucleoside triphosphate hydrolases"/>
    <property type="match status" value="1"/>
</dbReference>
<evidence type="ECO:0000256" key="14">
    <source>
        <dbReference type="RuleBase" id="RU000591"/>
    </source>
</evidence>
<comment type="function">
    <text evidence="9">ATP-dependent serine protease that mediates the selective degradation of mutant and abnormal proteins as well as certain short-lived regulatory proteins. Required for cellular homeostasis and for survival from DNA damage and developmental changes induced by stress. Degrades polypeptides processively to yield small peptide fragments that are 5 to 10 amino acids long. Binds to DNA in a double-stranded, site-specific manner.</text>
</comment>
<dbReference type="GO" id="GO:0043565">
    <property type="term" value="F:sequence-specific DNA binding"/>
    <property type="evidence" value="ECO:0007669"/>
    <property type="project" value="UniProtKB-UniRule"/>
</dbReference>
<dbReference type="InterPro" id="IPR008268">
    <property type="entry name" value="Peptidase_S16_AS"/>
</dbReference>
<comment type="induction">
    <text evidence="9">By heat shock.</text>
</comment>
<dbReference type="EMBL" id="MQWD01000001">
    <property type="protein sequence ID" value="PAP76937.1"/>
    <property type="molecule type" value="Genomic_DNA"/>
</dbReference>
<proteinExistence type="evidence at transcript level"/>
<evidence type="ECO:0000256" key="8">
    <source>
        <dbReference type="ARBA" id="ARBA00023016"/>
    </source>
</evidence>
<comment type="caution">
    <text evidence="18">The sequence shown here is derived from an EMBL/GenBank/DDBJ whole genome shotgun (WGS) entry which is preliminary data.</text>
</comment>
<dbReference type="GO" id="GO:0005524">
    <property type="term" value="F:ATP binding"/>
    <property type="evidence" value="ECO:0007669"/>
    <property type="project" value="UniProtKB-UniRule"/>
</dbReference>
<evidence type="ECO:0000256" key="9">
    <source>
        <dbReference type="HAMAP-Rule" id="MF_01973"/>
    </source>
</evidence>
<dbReference type="PRINTS" id="PR00830">
    <property type="entry name" value="ENDOLAPTASE"/>
</dbReference>
<keyword evidence="2 9" id="KW-0963">Cytoplasm</keyword>